<keyword evidence="1" id="KW-0812">Transmembrane</keyword>
<keyword evidence="3" id="KW-1185">Reference proteome</keyword>
<feature type="transmembrane region" description="Helical" evidence="1">
    <location>
        <begin position="7"/>
        <end position="28"/>
    </location>
</feature>
<keyword evidence="1" id="KW-0472">Membrane</keyword>
<organism evidence="2 3">
    <name type="scientific">Lactococcus allomyrinae</name>
    <dbReference type="NCBI Taxonomy" id="2419773"/>
    <lineage>
        <taxon>Bacteria</taxon>
        <taxon>Bacillati</taxon>
        <taxon>Bacillota</taxon>
        <taxon>Bacilli</taxon>
        <taxon>Lactobacillales</taxon>
        <taxon>Streptococcaceae</taxon>
        <taxon>Lactococcus</taxon>
    </lineage>
</organism>
<evidence type="ECO:0000256" key="1">
    <source>
        <dbReference type="SAM" id="Phobius"/>
    </source>
</evidence>
<feature type="transmembrane region" description="Helical" evidence="1">
    <location>
        <begin position="123"/>
        <end position="144"/>
    </location>
</feature>
<name>A0A387BF03_9LACT</name>
<reference evidence="2 3" key="1">
    <citation type="submission" date="2018-09" db="EMBL/GenBank/DDBJ databases">
        <title>Genome sequencing of strain 1JSPR-7.</title>
        <authorList>
            <person name="Heo J."/>
            <person name="Kim S.-J."/>
            <person name="Kwon S.-W."/>
        </authorList>
    </citation>
    <scope>NUCLEOTIDE SEQUENCE [LARGE SCALE GENOMIC DNA]</scope>
    <source>
        <strain evidence="2 3">1JSPR-7</strain>
    </source>
</reference>
<protein>
    <submittedName>
        <fullName evidence="2">Uncharacterized protein</fullName>
    </submittedName>
</protein>
<dbReference type="KEGG" id="lact:D7I46_08645"/>
<evidence type="ECO:0000313" key="3">
    <source>
        <dbReference type="Proteomes" id="UP000269374"/>
    </source>
</evidence>
<dbReference type="AlphaFoldDB" id="A0A387BF03"/>
<feature type="transmembrane region" description="Helical" evidence="1">
    <location>
        <begin position="34"/>
        <end position="55"/>
    </location>
</feature>
<dbReference type="Proteomes" id="UP000269374">
    <property type="component" value="Chromosome"/>
</dbReference>
<proteinExistence type="predicted"/>
<keyword evidence="1" id="KW-1133">Transmembrane helix</keyword>
<dbReference type="EMBL" id="CP032627">
    <property type="protein sequence ID" value="AYG01158.1"/>
    <property type="molecule type" value="Genomic_DNA"/>
</dbReference>
<evidence type="ECO:0000313" key="2">
    <source>
        <dbReference type="EMBL" id="AYG01158.1"/>
    </source>
</evidence>
<sequence length="149" mass="18022">MNRKIKIILKWIWVEGVVLLCSLILWFLMQFVGFSLLFRCIVVGGYFVFMSWWLWLSMRQNIRNQTFNESQNDYHCKKELSLKKQIRQVINFLGYFIFVCGTVFFCIWIIIANNVNLTSGDYLKYLIIFYLSLFLWFIVLMIIFGRNNH</sequence>
<gene>
    <name evidence="2" type="ORF">D7I46_08645</name>
</gene>
<feature type="transmembrane region" description="Helical" evidence="1">
    <location>
        <begin position="92"/>
        <end position="111"/>
    </location>
</feature>
<accession>A0A387BF03</accession>